<dbReference type="GO" id="GO:0016791">
    <property type="term" value="F:phosphatase activity"/>
    <property type="evidence" value="ECO:0007669"/>
    <property type="project" value="TreeGrafter"/>
</dbReference>
<organism evidence="3 4">
    <name type="scientific">Eeniella nana</name>
    <name type="common">Yeast</name>
    <name type="synonym">Brettanomyces nanus</name>
    <dbReference type="NCBI Taxonomy" id="13502"/>
    <lineage>
        <taxon>Eukaryota</taxon>
        <taxon>Fungi</taxon>
        <taxon>Dikarya</taxon>
        <taxon>Ascomycota</taxon>
        <taxon>Saccharomycotina</taxon>
        <taxon>Pichiomycetes</taxon>
        <taxon>Pichiales</taxon>
        <taxon>Pichiaceae</taxon>
        <taxon>Brettanomyces</taxon>
    </lineage>
</organism>
<feature type="domain" description="Calcineurin-like phosphoesterase" evidence="2">
    <location>
        <begin position="149"/>
        <end position="256"/>
    </location>
</feature>
<feature type="transmembrane region" description="Helical" evidence="1">
    <location>
        <begin position="35"/>
        <end position="56"/>
    </location>
</feature>
<dbReference type="GO" id="GO:0005737">
    <property type="term" value="C:cytoplasm"/>
    <property type="evidence" value="ECO:0007669"/>
    <property type="project" value="TreeGrafter"/>
</dbReference>
<dbReference type="InterPro" id="IPR029052">
    <property type="entry name" value="Metallo-depent_PP-like"/>
</dbReference>
<dbReference type="Gene3D" id="3.60.21.10">
    <property type="match status" value="1"/>
</dbReference>
<keyword evidence="1" id="KW-0812">Transmembrane</keyword>
<dbReference type="KEGG" id="bnn:FOA43_004156"/>
<keyword evidence="1" id="KW-1133">Transmembrane helix</keyword>
<dbReference type="Proteomes" id="UP000662931">
    <property type="component" value="Chromosome 4"/>
</dbReference>
<dbReference type="InterPro" id="IPR050126">
    <property type="entry name" value="Ap4A_hydrolase"/>
</dbReference>
<accession>A0A875SAE8</accession>
<dbReference type="SUPFAM" id="SSF56300">
    <property type="entry name" value="Metallo-dependent phosphatases"/>
    <property type="match status" value="1"/>
</dbReference>
<name>A0A875SAE8_EENNA</name>
<dbReference type="GO" id="GO:0006798">
    <property type="term" value="P:polyphosphate catabolic process"/>
    <property type="evidence" value="ECO:0007669"/>
    <property type="project" value="TreeGrafter"/>
</dbReference>
<evidence type="ECO:0000256" key="1">
    <source>
        <dbReference type="SAM" id="Phobius"/>
    </source>
</evidence>
<dbReference type="EMBL" id="CP064815">
    <property type="protein sequence ID" value="QPG76762.1"/>
    <property type="molecule type" value="Genomic_DNA"/>
</dbReference>
<evidence type="ECO:0000313" key="3">
    <source>
        <dbReference type="EMBL" id="QPG76762.1"/>
    </source>
</evidence>
<dbReference type="GeneID" id="62197556"/>
<dbReference type="Pfam" id="PF00149">
    <property type="entry name" value="Metallophos"/>
    <property type="match status" value="1"/>
</dbReference>
<sequence>MPNTEATPLLEDELGDQWEDDSVDYGLRNNPYLRYGIYAVCVLIGLPLICFLVIYLPNEAPASEGISEIAVAAKSPVYLHPVLRPVRQETAEYQDADNDWTLKIHDPDDPIKKVPNVCKWQYLDNNSKLFNNHVQKLGKYYENARPVKRLILIGDIHGSFKPLMRLLKRVKYNHEFDQIVMLGDFVAKGKRSMDVLDWAVQNDAGCILGNHEIEVLKRYVQYHGLSKLSYVGRHGKKENITNLIDIKETYDLDDLMRIAKHMTPAHIKYLRECPLIQELGPVPHLTNRKQTRYFPFPAEGYGAHAGLLWNFDHIEDQDPIAVTTMRNLLPPNWTESTEDRHDMIDGVKSQPWTKHWNAKQRKDVTTALNNSTKGDSLTLGKKVYYGHDAHRGVTLREYSAGLDSGCVYGLALSSEVIWAEVVTPKKGGKPFIAYRNQFVQENC</sequence>
<dbReference type="RefSeq" id="XP_038780327.1">
    <property type="nucleotide sequence ID" value="XM_038924399.1"/>
</dbReference>
<evidence type="ECO:0000259" key="2">
    <source>
        <dbReference type="Pfam" id="PF00149"/>
    </source>
</evidence>
<protein>
    <recommendedName>
        <fullName evidence="2">Calcineurin-like phosphoesterase domain-containing protein</fullName>
    </recommendedName>
</protein>
<keyword evidence="4" id="KW-1185">Reference proteome</keyword>
<gene>
    <name evidence="3" type="ORF">FOA43_004156</name>
</gene>
<proteinExistence type="predicted"/>
<keyword evidence="1" id="KW-0472">Membrane</keyword>
<dbReference type="GO" id="GO:0000298">
    <property type="term" value="F:endopolyphosphatase activity"/>
    <property type="evidence" value="ECO:0007669"/>
    <property type="project" value="TreeGrafter"/>
</dbReference>
<dbReference type="PANTHER" id="PTHR42850">
    <property type="entry name" value="METALLOPHOSPHOESTERASE"/>
    <property type="match status" value="1"/>
</dbReference>
<dbReference type="OrthoDB" id="10267127at2759"/>
<evidence type="ECO:0000313" key="4">
    <source>
        <dbReference type="Proteomes" id="UP000662931"/>
    </source>
</evidence>
<dbReference type="InterPro" id="IPR004843">
    <property type="entry name" value="Calcineurin-like_PHP"/>
</dbReference>
<dbReference type="AlphaFoldDB" id="A0A875SAE8"/>
<reference evidence="3" key="1">
    <citation type="submission" date="2020-10" db="EMBL/GenBank/DDBJ databases">
        <authorList>
            <person name="Roach M.J.R."/>
        </authorList>
    </citation>
    <scope>NUCLEOTIDE SEQUENCE</scope>
    <source>
        <strain evidence="3">CBS 1945</strain>
    </source>
</reference>
<dbReference type="PANTHER" id="PTHR42850:SF4">
    <property type="entry name" value="ZINC-DEPENDENT ENDOPOLYPHOSPHATASE"/>
    <property type="match status" value="1"/>
</dbReference>